<evidence type="ECO:0000313" key="1">
    <source>
        <dbReference type="EMBL" id="MDG4695663.1"/>
    </source>
</evidence>
<dbReference type="RefSeq" id="WP_272677520.1">
    <property type="nucleotide sequence ID" value="NZ_JARRYG010000004.1"/>
</dbReference>
<sequence>MNKEIIEHSVDRLCNALRLFSECSFSVKQLLHIDKEEAVDNHDRAFEVILESFHTLYDTSKKEVNYFNNPSSSLLIIIRNAIHHRNHSLFNSWNRTMIRRDGYKKYDGAEFLLCSYDPLNENSHVMQYYYKLDDIFTQLDNGQYIKPNNKKMIIDELNLNLIKNYASSQRYPLEQIYLNIIPVMCSAVRYAFNELIKKGIEPSGFDSEVYLKHFTTDGFFDLNSINYKKIRFGSFT</sequence>
<gene>
    <name evidence="1" type="ORF">P7V44_05350</name>
</gene>
<protein>
    <submittedName>
        <fullName evidence="1">Uncharacterized protein</fullName>
    </submittedName>
</protein>
<dbReference type="AlphaFoldDB" id="A0AA42FM26"/>
<name>A0AA42FM26_9GAMM</name>
<reference evidence="1" key="1">
    <citation type="submission" date="2023-03" db="EMBL/GenBank/DDBJ databases">
        <title>a new species belonging to Providencia genus.</title>
        <authorList>
            <person name="Yang W."/>
            <person name="Hu F."/>
            <person name="Shen S."/>
            <person name="Ding L."/>
            <person name="Yin D."/>
        </authorList>
    </citation>
    <scope>NUCLEOTIDE SEQUENCE</scope>
    <source>
        <strain evidence="1">CRE-3FA-0001</strain>
    </source>
</reference>
<dbReference type="Proteomes" id="UP001156701">
    <property type="component" value="Unassembled WGS sequence"/>
</dbReference>
<evidence type="ECO:0000313" key="2">
    <source>
        <dbReference type="Proteomes" id="UP001156701"/>
    </source>
</evidence>
<dbReference type="EMBL" id="JARRYG010000004">
    <property type="protein sequence ID" value="MDG4695663.1"/>
    <property type="molecule type" value="Genomic_DNA"/>
</dbReference>
<organism evidence="1 2">
    <name type="scientific">Providencia huashanensis</name>
    <dbReference type="NCBI Taxonomy" id="3037798"/>
    <lineage>
        <taxon>Bacteria</taxon>
        <taxon>Pseudomonadati</taxon>
        <taxon>Pseudomonadota</taxon>
        <taxon>Gammaproteobacteria</taxon>
        <taxon>Enterobacterales</taxon>
        <taxon>Morganellaceae</taxon>
        <taxon>Providencia</taxon>
    </lineage>
</organism>
<comment type="caution">
    <text evidence="1">The sequence shown here is derived from an EMBL/GenBank/DDBJ whole genome shotgun (WGS) entry which is preliminary data.</text>
</comment>
<proteinExistence type="predicted"/>
<dbReference type="GeneID" id="89489492"/>
<accession>A0AA42FM26</accession>